<proteinExistence type="predicted"/>
<sequence length="188" mass="21649">MQYKTIVLVDGENLVQRYQSLVQAGRVPIKTVDHERDCFVWQKDILNEHGNNDVVRVSYYTTVVGDDNKIYEIKRKISESIFEFTTISSQEWSGTLVPYVFKKEKQNSKSKSVDINLTIDALKYAYGTSIDKVVIMSGDGDYIPLLREVMSRGKMVQVYAFSDGLNKEIFCNVDDLFLLDDLFFEPND</sequence>
<protein>
    <submittedName>
        <fullName evidence="2">NYN domain-containing protein</fullName>
    </submittedName>
</protein>
<gene>
    <name evidence="2" type="ORF">HZU75_04065</name>
</gene>
<evidence type="ECO:0000313" key="3">
    <source>
        <dbReference type="Proteomes" id="UP000510822"/>
    </source>
</evidence>
<dbReference type="PANTHER" id="PTHR35458:SF8">
    <property type="entry name" value="SLR0650 PROTEIN"/>
    <property type="match status" value="1"/>
</dbReference>
<reference evidence="2 3" key="1">
    <citation type="journal article" date="2016" name="Int. J. Syst. Evol. Microbiol.">
        <title>Chitinibacter fontanus sp. nov., isolated from a spring.</title>
        <authorList>
            <person name="Sheu S.Y."/>
            <person name="Li Y.S."/>
            <person name="Young C.C."/>
            <person name="Chen W.M."/>
        </authorList>
    </citation>
    <scope>NUCLEOTIDE SEQUENCE [LARGE SCALE GENOMIC DNA]</scope>
    <source>
        <strain evidence="2 3">STM-7</strain>
    </source>
</reference>
<dbReference type="Proteomes" id="UP000510822">
    <property type="component" value="Chromosome"/>
</dbReference>
<dbReference type="GO" id="GO:0004540">
    <property type="term" value="F:RNA nuclease activity"/>
    <property type="evidence" value="ECO:0007669"/>
    <property type="project" value="InterPro"/>
</dbReference>
<dbReference type="Gene3D" id="3.40.50.1010">
    <property type="entry name" value="5'-nuclease"/>
    <property type="match status" value="1"/>
</dbReference>
<dbReference type="Pfam" id="PF01936">
    <property type="entry name" value="NYN"/>
    <property type="match status" value="1"/>
</dbReference>
<name>A0A7D5ZFF3_9NEIS</name>
<keyword evidence="3" id="KW-1185">Reference proteome</keyword>
<accession>A0A7D5ZFF3</accession>
<feature type="domain" description="NYN" evidence="1">
    <location>
        <begin position="4"/>
        <end position="178"/>
    </location>
</feature>
<evidence type="ECO:0000259" key="1">
    <source>
        <dbReference type="Pfam" id="PF01936"/>
    </source>
</evidence>
<dbReference type="RefSeq" id="WP_180307901.1">
    <property type="nucleotide sequence ID" value="NZ_CP058952.1"/>
</dbReference>
<dbReference type="InterPro" id="IPR047140">
    <property type="entry name" value="LabA"/>
</dbReference>
<organism evidence="2 3">
    <name type="scientific">Chitinibacter fontanus</name>
    <dbReference type="NCBI Taxonomy" id="1737446"/>
    <lineage>
        <taxon>Bacteria</taxon>
        <taxon>Pseudomonadati</taxon>
        <taxon>Pseudomonadota</taxon>
        <taxon>Betaproteobacteria</taxon>
        <taxon>Neisseriales</taxon>
        <taxon>Chitinibacteraceae</taxon>
        <taxon>Chitinibacter</taxon>
    </lineage>
</organism>
<dbReference type="InterPro" id="IPR021139">
    <property type="entry name" value="NYN"/>
</dbReference>
<evidence type="ECO:0000313" key="2">
    <source>
        <dbReference type="EMBL" id="QLI80767.1"/>
    </source>
</evidence>
<dbReference type="AlphaFoldDB" id="A0A7D5ZFF3"/>
<dbReference type="EMBL" id="CP058952">
    <property type="protein sequence ID" value="QLI80767.1"/>
    <property type="molecule type" value="Genomic_DNA"/>
</dbReference>
<dbReference type="PANTHER" id="PTHR35458">
    <property type="entry name" value="SLR0755 PROTEIN"/>
    <property type="match status" value="1"/>
</dbReference>
<dbReference type="KEGG" id="cfon:HZU75_04065"/>